<protein>
    <submittedName>
        <fullName evidence="1">Uncharacterized protein</fullName>
    </submittedName>
</protein>
<organism evidence="1 2">
    <name type="scientific">Durusdinium trenchii</name>
    <dbReference type="NCBI Taxonomy" id="1381693"/>
    <lineage>
        <taxon>Eukaryota</taxon>
        <taxon>Sar</taxon>
        <taxon>Alveolata</taxon>
        <taxon>Dinophyceae</taxon>
        <taxon>Suessiales</taxon>
        <taxon>Symbiodiniaceae</taxon>
        <taxon>Durusdinium</taxon>
    </lineage>
</organism>
<dbReference type="EMBL" id="CAXAMM010042929">
    <property type="protein sequence ID" value="CAK9107588.1"/>
    <property type="molecule type" value="Genomic_DNA"/>
</dbReference>
<sequence>MARKVGKGSKKPRSTAKREAQKSRTVRMLPKAKRDYIIDDRPSQRKKGICLTGLRTCNVALTKAKYENVPGTRVQAAPGGRHVRVIIQDGKTFDPGNVSGARRHLKKLADEAAELARIHGGEARHALAKAAGETAVKANSVQRCSSAKQKSRKRPKKVRKGSGGLQSEGH</sequence>
<keyword evidence="2" id="KW-1185">Reference proteome</keyword>
<name>A0ABP0S5E2_9DINO</name>
<accession>A0ABP0S5E2</accession>
<proteinExistence type="predicted"/>
<evidence type="ECO:0000313" key="1">
    <source>
        <dbReference type="EMBL" id="CAK9107588.1"/>
    </source>
</evidence>
<dbReference type="Proteomes" id="UP001642464">
    <property type="component" value="Unassembled WGS sequence"/>
</dbReference>
<comment type="caution">
    <text evidence="1">The sequence shown here is derived from an EMBL/GenBank/DDBJ whole genome shotgun (WGS) entry which is preliminary data.</text>
</comment>
<evidence type="ECO:0000313" key="2">
    <source>
        <dbReference type="Proteomes" id="UP001642464"/>
    </source>
</evidence>
<gene>
    <name evidence="1" type="ORF">SCF082_LOCUS50082</name>
</gene>
<reference evidence="1 2" key="1">
    <citation type="submission" date="2024-02" db="EMBL/GenBank/DDBJ databases">
        <authorList>
            <person name="Chen Y."/>
            <person name="Shah S."/>
            <person name="Dougan E. K."/>
            <person name="Thang M."/>
            <person name="Chan C."/>
        </authorList>
    </citation>
    <scope>NUCLEOTIDE SEQUENCE [LARGE SCALE GENOMIC DNA]</scope>
</reference>